<dbReference type="OMA" id="NELWIRA"/>
<feature type="region of interest" description="Disordered" evidence="3">
    <location>
        <begin position="24"/>
        <end position="53"/>
    </location>
</feature>
<dbReference type="InterPro" id="IPR029058">
    <property type="entry name" value="AB_hydrolase_fold"/>
</dbReference>
<dbReference type="eggNOG" id="KOG1515">
    <property type="taxonomic scope" value="Eukaryota"/>
</dbReference>
<dbReference type="GO" id="GO:0016787">
    <property type="term" value="F:hydrolase activity"/>
    <property type="evidence" value="ECO:0007669"/>
    <property type="project" value="UniProtKB-KW"/>
</dbReference>
<dbReference type="Gene3D" id="3.40.50.1820">
    <property type="entry name" value="alpha/beta hydrolase"/>
    <property type="match status" value="1"/>
</dbReference>
<dbReference type="EMBL" id="KI397142">
    <property type="protein sequence ID" value="ERM96562.1"/>
    <property type="molecule type" value="Genomic_DNA"/>
</dbReference>
<gene>
    <name evidence="5" type="ORF">AMTR_s00001p00269430</name>
</gene>
<accession>W1NL45</accession>
<evidence type="ECO:0000256" key="2">
    <source>
        <dbReference type="ARBA" id="ARBA00022801"/>
    </source>
</evidence>
<dbReference type="Gramene" id="ERM96562">
    <property type="protein sequence ID" value="ERM96562"/>
    <property type="gene ID" value="AMTR_s00001p00269430"/>
</dbReference>
<comment type="similarity">
    <text evidence="1">Belongs to the 'GDXG' lipolytic enzyme family.</text>
</comment>
<dbReference type="InterPro" id="IPR050466">
    <property type="entry name" value="Carboxylest/Gibb_receptor"/>
</dbReference>
<reference evidence="6" key="1">
    <citation type="journal article" date="2013" name="Science">
        <title>The Amborella genome and the evolution of flowering plants.</title>
        <authorList>
            <consortium name="Amborella Genome Project"/>
        </authorList>
    </citation>
    <scope>NUCLEOTIDE SEQUENCE [LARGE SCALE GENOMIC DNA]</scope>
</reference>
<name>W1NL45_AMBTC</name>
<dbReference type="Proteomes" id="UP000017836">
    <property type="component" value="Unassembled WGS sequence"/>
</dbReference>
<dbReference type="HOGENOM" id="CLU_012494_22_1_1"/>
<protein>
    <recommendedName>
        <fullName evidence="4">Alpha/beta hydrolase fold-3 domain-containing protein</fullName>
    </recommendedName>
</protein>
<dbReference type="InterPro" id="IPR002168">
    <property type="entry name" value="Lipase_GDXG_HIS_AS"/>
</dbReference>
<evidence type="ECO:0000256" key="1">
    <source>
        <dbReference type="ARBA" id="ARBA00010515"/>
    </source>
</evidence>
<keyword evidence="6" id="KW-1185">Reference proteome</keyword>
<dbReference type="Pfam" id="PF07859">
    <property type="entry name" value="Abhydrolase_3"/>
    <property type="match status" value="1"/>
</dbReference>
<dbReference type="InterPro" id="IPR013094">
    <property type="entry name" value="AB_hydrolase_3"/>
</dbReference>
<dbReference type="AlphaFoldDB" id="W1NL45"/>
<evidence type="ECO:0000256" key="3">
    <source>
        <dbReference type="SAM" id="MobiDB-lite"/>
    </source>
</evidence>
<dbReference type="STRING" id="13333.W1NL45"/>
<dbReference type="SUPFAM" id="SSF53474">
    <property type="entry name" value="alpha/beta-Hydrolases"/>
    <property type="match status" value="1"/>
</dbReference>
<sequence>MAEEERGLSIDPYKHLNIIPNKDGSLTRATTTPDVPPICNAQGRGEPRDGVLSKDVPLNPAQATWIRIFAPHRPEQHHDLKLPVIIYMHGGGFILCSAATAPFDAFNATMAREVPAIVVSVNYRLAPEHPLPAAYDDALDALRFVAAQADPWLAEFADLSRCFLMGSSAGGNMVYHVALRALNEDLGQAKVVGLIMNQPYFGGAERTESELRLANDPIVPLASNDLMWELALPKGADREHEFCNPMKPSSAVGRLPRCMVWGHEGDPLSDRQKSFAEFLEGERVVVVARLNTLWNQPV</sequence>
<dbReference type="PROSITE" id="PS01173">
    <property type="entry name" value="LIPASE_GDXG_HIS"/>
    <property type="match status" value="1"/>
</dbReference>
<evidence type="ECO:0000313" key="6">
    <source>
        <dbReference type="Proteomes" id="UP000017836"/>
    </source>
</evidence>
<evidence type="ECO:0000313" key="5">
    <source>
        <dbReference type="EMBL" id="ERM96562.1"/>
    </source>
</evidence>
<evidence type="ECO:0000259" key="4">
    <source>
        <dbReference type="Pfam" id="PF07859"/>
    </source>
</evidence>
<proteinExistence type="inferred from homology"/>
<keyword evidence="2" id="KW-0378">Hydrolase</keyword>
<feature type="domain" description="Alpha/beta hydrolase fold-3" evidence="4">
    <location>
        <begin position="85"/>
        <end position="287"/>
    </location>
</feature>
<dbReference type="PANTHER" id="PTHR23024:SF113">
    <property type="entry name" value="CARBOXYLESTERASE 8-RELATED"/>
    <property type="match status" value="1"/>
</dbReference>
<organism evidence="5 6">
    <name type="scientific">Amborella trichopoda</name>
    <dbReference type="NCBI Taxonomy" id="13333"/>
    <lineage>
        <taxon>Eukaryota</taxon>
        <taxon>Viridiplantae</taxon>
        <taxon>Streptophyta</taxon>
        <taxon>Embryophyta</taxon>
        <taxon>Tracheophyta</taxon>
        <taxon>Spermatophyta</taxon>
        <taxon>Magnoliopsida</taxon>
        <taxon>Amborellales</taxon>
        <taxon>Amborellaceae</taxon>
        <taxon>Amborella</taxon>
    </lineage>
</organism>
<dbReference type="PANTHER" id="PTHR23024">
    <property type="entry name" value="ARYLACETAMIDE DEACETYLASE"/>
    <property type="match status" value="1"/>
</dbReference>